<keyword evidence="2" id="KW-0732">Signal</keyword>
<feature type="chain" id="PRO_5021258369" description="Transmembrane protein" evidence="2">
    <location>
        <begin position="25"/>
        <end position="116"/>
    </location>
</feature>
<feature type="signal peptide" evidence="2">
    <location>
        <begin position="1"/>
        <end position="24"/>
    </location>
</feature>
<dbReference type="AlphaFoldDB" id="A0A4Y2K024"/>
<sequence>MWRVGLICLFVVVIVVLMSQGSFAEPEVNEAGFWGRVGLEVKMDSLQSGVRNSRKMTPKFGRSIVHKERNNSLRNPKPVSVEWVGLRRIRAQRVNIWFGLVVVLWVWVLLGFIVRN</sequence>
<gene>
    <name evidence="3" type="ORF">AVEN_201447_1</name>
</gene>
<evidence type="ECO:0000256" key="1">
    <source>
        <dbReference type="SAM" id="Phobius"/>
    </source>
</evidence>
<dbReference type="EMBL" id="BGPR01004004">
    <property type="protein sequence ID" value="GBM94842.1"/>
    <property type="molecule type" value="Genomic_DNA"/>
</dbReference>
<comment type="caution">
    <text evidence="3">The sequence shown here is derived from an EMBL/GenBank/DDBJ whole genome shotgun (WGS) entry which is preliminary data.</text>
</comment>
<keyword evidence="1" id="KW-1133">Transmembrane helix</keyword>
<keyword evidence="1" id="KW-0472">Membrane</keyword>
<feature type="transmembrane region" description="Helical" evidence="1">
    <location>
        <begin position="96"/>
        <end position="114"/>
    </location>
</feature>
<protein>
    <recommendedName>
        <fullName evidence="5">Transmembrane protein</fullName>
    </recommendedName>
</protein>
<name>A0A4Y2K024_ARAVE</name>
<evidence type="ECO:0000313" key="3">
    <source>
        <dbReference type="EMBL" id="GBM94842.1"/>
    </source>
</evidence>
<evidence type="ECO:0000313" key="4">
    <source>
        <dbReference type="Proteomes" id="UP000499080"/>
    </source>
</evidence>
<proteinExistence type="predicted"/>
<keyword evidence="4" id="KW-1185">Reference proteome</keyword>
<organism evidence="3 4">
    <name type="scientific">Araneus ventricosus</name>
    <name type="common">Orbweaver spider</name>
    <name type="synonym">Epeira ventricosa</name>
    <dbReference type="NCBI Taxonomy" id="182803"/>
    <lineage>
        <taxon>Eukaryota</taxon>
        <taxon>Metazoa</taxon>
        <taxon>Ecdysozoa</taxon>
        <taxon>Arthropoda</taxon>
        <taxon>Chelicerata</taxon>
        <taxon>Arachnida</taxon>
        <taxon>Araneae</taxon>
        <taxon>Araneomorphae</taxon>
        <taxon>Entelegynae</taxon>
        <taxon>Araneoidea</taxon>
        <taxon>Araneidae</taxon>
        <taxon>Araneus</taxon>
    </lineage>
</organism>
<dbReference type="Proteomes" id="UP000499080">
    <property type="component" value="Unassembled WGS sequence"/>
</dbReference>
<evidence type="ECO:0008006" key="5">
    <source>
        <dbReference type="Google" id="ProtNLM"/>
    </source>
</evidence>
<reference evidence="3 4" key="1">
    <citation type="journal article" date="2019" name="Sci. Rep.">
        <title>Orb-weaving spider Araneus ventricosus genome elucidates the spidroin gene catalogue.</title>
        <authorList>
            <person name="Kono N."/>
            <person name="Nakamura H."/>
            <person name="Ohtoshi R."/>
            <person name="Moran D.A.P."/>
            <person name="Shinohara A."/>
            <person name="Yoshida Y."/>
            <person name="Fujiwara M."/>
            <person name="Mori M."/>
            <person name="Tomita M."/>
            <person name="Arakawa K."/>
        </authorList>
    </citation>
    <scope>NUCLEOTIDE SEQUENCE [LARGE SCALE GENOMIC DNA]</scope>
</reference>
<accession>A0A4Y2K024</accession>
<keyword evidence="1" id="KW-0812">Transmembrane</keyword>
<evidence type="ECO:0000256" key="2">
    <source>
        <dbReference type="SAM" id="SignalP"/>
    </source>
</evidence>